<dbReference type="InterPro" id="IPR014756">
    <property type="entry name" value="Ig_E-set"/>
</dbReference>
<keyword evidence="7" id="KW-0961">Cell wall biogenesis/degradation</keyword>
<evidence type="ECO:0000256" key="3">
    <source>
        <dbReference type="ARBA" id="ARBA00022801"/>
    </source>
</evidence>
<evidence type="ECO:0000259" key="13">
    <source>
        <dbReference type="Pfam" id="PF18448"/>
    </source>
</evidence>
<keyword evidence="8" id="KW-0624">Polysaccharide degradation</keyword>
<dbReference type="Proteomes" id="UP000277580">
    <property type="component" value="Unassembled WGS sequence"/>
</dbReference>
<dbReference type="GO" id="GO:0005978">
    <property type="term" value="P:glycogen biosynthetic process"/>
    <property type="evidence" value="ECO:0007669"/>
    <property type="project" value="UniProtKB-UniPathway"/>
</dbReference>
<dbReference type="GO" id="GO:0008422">
    <property type="term" value="F:beta-glucosidase activity"/>
    <property type="evidence" value="ECO:0007669"/>
    <property type="project" value="TreeGrafter"/>
</dbReference>
<gene>
    <name evidence="14" type="ORF">P167DRAFT_565816</name>
</gene>
<evidence type="ECO:0000256" key="8">
    <source>
        <dbReference type="ARBA" id="ARBA00023326"/>
    </source>
</evidence>
<dbReference type="SUPFAM" id="SSF51445">
    <property type="entry name" value="(Trans)glycosidases"/>
    <property type="match status" value="1"/>
</dbReference>
<dbReference type="InterPro" id="IPR001547">
    <property type="entry name" value="Glyco_hydro_5"/>
</dbReference>
<accession>A0A3N4KLM3</accession>
<dbReference type="UniPathway" id="UPA00164"/>
<comment type="similarity">
    <text evidence="1 9">Belongs to the glycosyl hydrolase 5 (cellulase A) family.</text>
</comment>
<dbReference type="Pfam" id="PF18448">
    <property type="entry name" value="CBM46"/>
    <property type="match status" value="1"/>
</dbReference>
<dbReference type="OrthoDB" id="412536at2759"/>
<evidence type="ECO:0000256" key="5">
    <source>
        <dbReference type="ARBA" id="ARBA00023277"/>
    </source>
</evidence>
<dbReference type="GO" id="GO:0071555">
    <property type="term" value="P:cell wall organization"/>
    <property type="evidence" value="ECO:0007669"/>
    <property type="project" value="UniProtKB-KW"/>
</dbReference>
<evidence type="ECO:0000256" key="6">
    <source>
        <dbReference type="ARBA" id="ARBA00023295"/>
    </source>
</evidence>
<feature type="domain" description="Glycoside hydrolase family 5" evidence="11">
    <location>
        <begin position="49"/>
        <end position="317"/>
    </location>
</feature>
<evidence type="ECO:0000313" key="14">
    <source>
        <dbReference type="EMBL" id="RPB11463.1"/>
    </source>
</evidence>
<protein>
    <submittedName>
        <fullName evidence="14">Glycoside hydrolase</fullName>
    </submittedName>
</protein>
<evidence type="ECO:0000256" key="7">
    <source>
        <dbReference type="ARBA" id="ARBA00023316"/>
    </source>
</evidence>
<keyword evidence="3 9" id="KW-0378">Hydrolase</keyword>
<keyword evidence="15" id="KW-1185">Reference proteome</keyword>
<evidence type="ECO:0000256" key="9">
    <source>
        <dbReference type="RuleBase" id="RU361153"/>
    </source>
</evidence>
<sequence>MFLKGLSLLAVAGGAQFAIAFRVVTAEEAWSAINPGWNLGNTLDAIPDETSWGNAAVVESTFDEIKRAGFKSVRIPVTWTDHFASQAPDYIVNPAWMNRVETVVDWSLSKGFWVVLNVHHDSWQWADFTIEPETLEERKTKFEKLWVQIADRFKSKSEKLILESLNEPAGSSSQENAEQYNDANQRFVNIVRSSGGYNADRLLTLPGLNTNIQRTVDWFVEPANASNYILHVHDYDPWDFVSTSWGRTFWGTAADKQAIEDTFIALQTKFQAPAMIGEWGLTGTSVENGAAWNYFDFFVRTSKKYELGAQLWDNGNDHYDRVNKKWRDPVKLAIIQNAVRDIPNTLPAYDQLATIWVKKGQSAGAAAQVNLEYNGNVLRSVVNNQGSMLKKGTDYITTATGFNLTSAYFDKVTSNAAVGVRDTLTVKSSAGIQLPLDVTVYDTPTVAQNVYELTSTADLSIPVVWNGAKLATVKAVRKDGVYLKDDWTQWNGPLQQARINWGDFGTNGNNLVLYSSILNTVKSSGQAVDFTFEFWPRTDQTNNVTVTVSVV</sequence>
<keyword evidence="2 10" id="KW-0732">Signal</keyword>
<dbReference type="InterPro" id="IPR013783">
    <property type="entry name" value="Ig-like_fold"/>
</dbReference>
<dbReference type="GO" id="GO:0009986">
    <property type="term" value="C:cell surface"/>
    <property type="evidence" value="ECO:0007669"/>
    <property type="project" value="TreeGrafter"/>
</dbReference>
<dbReference type="PIRSF" id="PIRSF001043">
    <property type="entry name" value="Endoglucanase_B"/>
    <property type="match status" value="1"/>
</dbReference>
<feature type="signal peptide" evidence="10">
    <location>
        <begin position="1"/>
        <end position="20"/>
    </location>
</feature>
<dbReference type="GO" id="GO:0030245">
    <property type="term" value="P:cellulose catabolic process"/>
    <property type="evidence" value="ECO:0007669"/>
    <property type="project" value="UniProtKB-KW"/>
</dbReference>
<dbReference type="PANTHER" id="PTHR31297:SF41">
    <property type="entry name" value="ENDOGLUCANASE, PUTATIVE (AFU_ORTHOLOGUE AFUA_5G01830)-RELATED"/>
    <property type="match status" value="1"/>
</dbReference>
<dbReference type="InterPro" id="IPR005102">
    <property type="entry name" value="Carbo-bd_X2"/>
</dbReference>
<dbReference type="InParanoid" id="A0A3N4KLM3"/>
<keyword evidence="5" id="KW-0119">Carbohydrate metabolism</keyword>
<evidence type="ECO:0000256" key="2">
    <source>
        <dbReference type="ARBA" id="ARBA00022729"/>
    </source>
</evidence>
<evidence type="ECO:0000256" key="10">
    <source>
        <dbReference type="SAM" id="SignalP"/>
    </source>
</evidence>
<feature type="domain" description="Carbohydrate binding X2" evidence="12">
    <location>
        <begin position="359"/>
        <end position="436"/>
    </location>
</feature>
<evidence type="ECO:0000259" key="11">
    <source>
        <dbReference type="Pfam" id="PF00150"/>
    </source>
</evidence>
<evidence type="ECO:0000256" key="1">
    <source>
        <dbReference type="ARBA" id="ARBA00005641"/>
    </source>
</evidence>
<dbReference type="STRING" id="1392247.A0A3N4KLM3"/>
<organism evidence="14 15">
    <name type="scientific">Morchella conica CCBAS932</name>
    <dbReference type="NCBI Taxonomy" id="1392247"/>
    <lineage>
        <taxon>Eukaryota</taxon>
        <taxon>Fungi</taxon>
        <taxon>Dikarya</taxon>
        <taxon>Ascomycota</taxon>
        <taxon>Pezizomycotina</taxon>
        <taxon>Pezizomycetes</taxon>
        <taxon>Pezizales</taxon>
        <taxon>Morchellaceae</taxon>
        <taxon>Morchella</taxon>
    </lineage>
</organism>
<dbReference type="InterPro" id="IPR040946">
    <property type="entry name" value="CBM46"/>
</dbReference>
<evidence type="ECO:0000313" key="15">
    <source>
        <dbReference type="Proteomes" id="UP000277580"/>
    </source>
</evidence>
<evidence type="ECO:0000259" key="12">
    <source>
        <dbReference type="Pfam" id="PF03442"/>
    </source>
</evidence>
<name>A0A3N4KLM3_9PEZI</name>
<dbReference type="InterPro" id="IPR017853">
    <property type="entry name" value="GH"/>
</dbReference>
<feature type="domain" description="Endoglucanase B carbohydrate binding" evidence="13">
    <location>
        <begin position="454"/>
        <end position="547"/>
    </location>
</feature>
<keyword evidence="6 9" id="KW-0326">Glycosidase</keyword>
<dbReference type="GO" id="GO:0005576">
    <property type="term" value="C:extracellular region"/>
    <property type="evidence" value="ECO:0007669"/>
    <property type="project" value="TreeGrafter"/>
</dbReference>
<dbReference type="AlphaFoldDB" id="A0A3N4KLM3"/>
<evidence type="ECO:0000256" key="4">
    <source>
        <dbReference type="ARBA" id="ARBA00023001"/>
    </source>
</evidence>
<feature type="chain" id="PRO_5018200976" evidence="10">
    <location>
        <begin position="21"/>
        <end position="551"/>
    </location>
</feature>
<dbReference type="EMBL" id="ML119135">
    <property type="protein sequence ID" value="RPB11463.1"/>
    <property type="molecule type" value="Genomic_DNA"/>
</dbReference>
<proteinExistence type="inferred from homology"/>
<keyword evidence="4" id="KW-0136">Cellulose degradation</keyword>
<dbReference type="SUPFAM" id="SSF81296">
    <property type="entry name" value="E set domains"/>
    <property type="match status" value="1"/>
</dbReference>
<dbReference type="Pfam" id="PF00150">
    <property type="entry name" value="Cellulase"/>
    <property type="match status" value="1"/>
</dbReference>
<dbReference type="Pfam" id="PF03442">
    <property type="entry name" value="CBM_X2"/>
    <property type="match status" value="1"/>
</dbReference>
<dbReference type="InterPro" id="IPR016282">
    <property type="entry name" value="Glyco_hydro_5_endoGlcnase_B"/>
</dbReference>
<dbReference type="PANTHER" id="PTHR31297">
    <property type="entry name" value="GLUCAN ENDO-1,6-BETA-GLUCOSIDASE B"/>
    <property type="match status" value="1"/>
</dbReference>
<dbReference type="InterPro" id="IPR050386">
    <property type="entry name" value="Glycosyl_hydrolase_5"/>
</dbReference>
<dbReference type="Gene3D" id="2.60.40.10">
    <property type="entry name" value="Immunoglobulins"/>
    <property type="match status" value="2"/>
</dbReference>
<dbReference type="Gene3D" id="3.20.20.80">
    <property type="entry name" value="Glycosidases"/>
    <property type="match status" value="1"/>
</dbReference>
<reference evidence="14 15" key="1">
    <citation type="journal article" date="2018" name="Nat. Ecol. Evol.">
        <title>Pezizomycetes genomes reveal the molecular basis of ectomycorrhizal truffle lifestyle.</title>
        <authorList>
            <person name="Murat C."/>
            <person name="Payen T."/>
            <person name="Noel B."/>
            <person name="Kuo A."/>
            <person name="Morin E."/>
            <person name="Chen J."/>
            <person name="Kohler A."/>
            <person name="Krizsan K."/>
            <person name="Balestrini R."/>
            <person name="Da Silva C."/>
            <person name="Montanini B."/>
            <person name="Hainaut M."/>
            <person name="Levati E."/>
            <person name="Barry K.W."/>
            <person name="Belfiori B."/>
            <person name="Cichocki N."/>
            <person name="Clum A."/>
            <person name="Dockter R.B."/>
            <person name="Fauchery L."/>
            <person name="Guy J."/>
            <person name="Iotti M."/>
            <person name="Le Tacon F."/>
            <person name="Lindquist E.A."/>
            <person name="Lipzen A."/>
            <person name="Malagnac F."/>
            <person name="Mello A."/>
            <person name="Molinier V."/>
            <person name="Miyauchi S."/>
            <person name="Poulain J."/>
            <person name="Riccioni C."/>
            <person name="Rubini A."/>
            <person name="Sitrit Y."/>
            <person name="Splivallo R."/>
            <person name="Traeger S."/>
            <person name="Wang M."/>
            <person name="Zifcakova L."/>
            <person name="Wipf D."/>
            <person name="Zambonelli A."/>
            <person name="Paolocci F."/>
            <person name="Nowrousian M."/>
            <person name="Ottonello S."/>
            <person name="Baldrian P."/>
            <person name="Spatafora J.W."/>
            <person name="Henrissat B."/>
            <person name="Nagy L.G."/>
            <person name="Aury J.M."/>
            <person name="Wincker P."/>
            <person name="Grigoriev I.V."/>
            <person name="Bonfante P."/>
            <person name="Martin F.M."/>
        </authorList>
    </citation>
    <scope>NUCLEOTIDE SEQUENCE [LARGE SCALE GENOMIC DNA]</scope>
    <source>
        <strain evidence="14 15">CCBAS932</strain>
    </source>
</reference>